<dbReference type="Proteomes" id="UP000270487">
    <property type="component" value="Chromosome"/>
</dbReference>
<gene>
    <name evidence="1" type="ORF">NCTC13193_02855</name>
</gene>
<organism evidence="1 2">
    <name type="scientific">Serratia fonticola</name>
    <dbReference type="NCBI Taxonomy" id="47917"/>
    <lineage>
        <taxon>Bacteria</taxon>
        <taxon>Pseudomonadati</taxon>
        <taxon>Pseudomonadota</taxon>
        <taxon>Gammaproteobacteria</taxon>
        <taxon>Enterobacterales</taxon>
        <taxon>Yersiniaceae</taxon>
        <taxon>Serratia</taxon>
    </lineage>
</organism>
<protein>
    <submittedName>
        <fullName evidence="1">Uncharacterized protein</fullName>
    </submittedName>
</protein>
<proteinExistence type="predicted"/>
<dbReference type="EMBL" id="LR134492">
    <property type="protein sequence ID" value="VEI69999.1"/>
    <property type="molecule type" value="Genomic_DNA"/>
</dbReference>
<reference evidence="1 2" key="1">
    <citation type="submission" date="2018-12" db="EMBL/GenBank/DDBJ databases">
        <authorList>
            <consortium name="Pathogen Informatics"/>
        </authorList>
    </citation>
    <scope>NUCLEOTIDE SEQUENCE [LARGE SCALE GENOMIC DNA]</scope>
    <source>
        <strain evidence="1 2">NCTC13193</strain>
    </source>
</reference>
<name>A0A448SQL4_SERFO</name>
<accession>A0A448SQL4</accession>
<dbReference type="Gene3D" id="3.80.10.10">
    <property type="entry name" value="Ribonuclease Inhibitor"/>
    <property type="match status" value="1"/>
</dbReference>
<evidence type="ECO:0000313" key="2">
    <source>
        <dbReference type="Proteomes" id="UP000270487"/>
    </source>
</evidence>
<dbReference type="AlphaFoldDB" id="A0A448SQL4"/>
<sequence>MAFYEHQEEFAGYKVVAWEPGKPLENLHNTAYRITVDYEDTVEFSEKLRQYLSDPAAAQTRALVVGQWNAEAFESDSSDAASALIAGAASLPHLHALFFGDITMEECEISWLHNVDVSPLMNAYPALTHFTVRGGMAWRFLNSAQLN</sequence>
<evidence type="ECO:0000313" key="1">
    <source>
        <dbReference type="EMBL" id="VEI69999.1"/>
    </source>
</evidence>
<dbReference type="InterPro" id="IPR032675">
    <property type="entry name" value="LRR_dom_sf"/>
</dbReference>